<dbReference type="HOGENOM" id="CLU_012965_0_0_1"/>
<dbReference type="GO" id="GO:0016020">
    <property type="term" value="C:membrane"/>
    <property type="evidence" value="ECO:0007669"/>
    <property type="project" value="UniProtKB-SubCell"/>
</dbReference>
<comment type="similarity">
    <text evidence="5">In the N-terminal section; belongs to the lycopene beta-cyclase family.</text>
</comment>
<evidence type="ECO:0000256" key="6">
    <source>
        <dbReference type="ARBA" id="ARBA00008406"/>
    </source>
</evidence>
<evidence type="ECO:0000256" key="16">
    <source>
        <dbReference type="ARBA" id="ARBA00023268"/>
    </source>
</evidence>
<comment type="subcellular location">
    <subcellularLocation>
        <location evidence="2">Membrane</location>
        <topology evidence="2">Multi-pass membrane protein</topology>
    </subcellularLocation>
</comment>
<dbReference type="SFLD" id="SFLDG01212">
    <property type="entry name" value="Phytoene_synthase_like"/>
    <property type="match status" value="1"/>
</dbReference>
<protein>
    <recommendedName>
        <fullName evidence="9">Bifunctional lycopene cyclase/phytoene synthase</fullName>
        <ecNumber evidence="8">2.5.1.32</ecNumber>
        <ecNumber evidence="7">5.5.1.19</ecNumber>
    </recommendedName>
</protein>
<dbReference type="GO" id="GO:0004311">
    <property type="term" value="F:geranylgeranyl diphosphate synthase activity"/>
    <property type="evidence" value="ECO:0007669"/>
    <property type="project" value="InterPro"/>
</dbReference>
<dbReference type="SFLD" id="SFLDG01018">
    <property type="entry name" value="Squalene/Phytoene_Synthase_Lik"/>
    <property type="match status" value="1"/>
</dbReference>
<dbReference type="STRING" id="1220924.W2SD81"/>
<dbReference type="EMBL" id="KB822711">
    <property type="protein sequence ID" value="ETN45978.1"/>
    <property type="molecule type" value="Genomic_DNA"/>
</dbReference>
<evidence type="ECO:0000256" key="17">
    <source>
        <dbReference type="ARBA" id="ARBA00029313"/>
    </source>
</evidence>
<feature type="transmembrane region" description="Helical" evidence="19">
    <location>
        <begin position="35"/>
        <end position="54"/>
    </location>
</feature>
<dbReference type="InterPro" id="IPR002060">
    <property type="entry name" value="Squ/phyt_synthse"/>
</dbReference>
<evidence type="ECO:0000256" key="5">
    <source>
        <dbReference type="ARBA" id="ARBA00008247"/>
    </source>
</evidence>
<name>W2SD81_CYPE1</name>
<dbReference type="InParanoid" id="W2SD81"/>
<dbReference type="PROSITE" id="PS01044">
    <property type="entry name" value="SQUALEN_PHYTOEN_SYN_1"/>
    <property type="match status" value="1"/>
</dbReference>
<keyword evidence="16" id="KW-0511">Multifunctional enzyme</keyword>
<feature type="domain" description="Lycopene cyclase" evidence="20">
    <location>
        <begin position="10"/>
        <end position="91"/>
    </location>
</feature>
<evidence type="ECO:0000256" key="1">
    <source>
        <dbReference type="ARBA" id="ARBA00001805"/>
    </source>
</evidence>
<keyword evidence="13 19" id="KW-1133">Transmembrane helix</keyword>
<evidence type="ECO:0000256" key="9">
    <source>
        <dbReference type="ARBA" id="ARBA00018909"/>
    </source>
</evidence>
<dbReference type="PANTHER" id="PTHR31480">
    <property type="entry name" value="BIFUNCTIONAL LYCOPENE CYCLASE/PHYTOENE SYNTHASE"/>
    <property type="match status" value="1"/>
</dbReference>
<accession>W2SD81</accession>
<evidence type="ECO:0000256" key="14">
    <source>
        <dbReference type="ARBA" id="ARBA00023136"/>
    </source>
</evidence>
<dbReference type="SUPFAM" id="SSF48576">
    <property type="entry name" value="Terpenoid synthases"/>
    <property type="match status" value="1"/>
</dbReference>
<comment type="similarity">
    <text evidence="6">In the C-terminal section; belongs to the phytoene/squalene synthase family.</text>
</comment>
<comment type="catalytic activity">
    <reaction evidence="1">
        <text>2 (2E,6E,10E)-geranylgeranyl diphosphate = 15-cis-phytoene + 2 diphosphate</text>
        <dbReference type="Rhea" id="RHEA:34475"/>
        <dbReference type="ChEBI" id="CHEBI:27787"/>
        <dbReference type="ChEBI" id="CHEBI:33019"/>
        <dbReference type="ChEBI" id="CHEBI:58756"/>
        <dbReference type="EC" id="2.5.1.32"/>
    </reaction>
</comment>
<dbReference type="PROSITE" id="PS01045">
    <property type="entry name" value="SQUALEN_PHYTOEN_SYN_2"/>
    <property type="match status" value="1"/>
</dbReference>
<gene>
    <name evidence="21" type="ORF">HMPREF1541_00160</name>
</gene>
<dbReference type="UniPathway" id="UPA00799">
    <property type="reaction ID" value="UER00773"/>
</dbReference>
<evidence type="ECO:0000313" key="21">
    <source>
        <dbReference type="EMBL" id="ETN45978.1"/>
    </source>
</evidence>
<dbReference type="RefSeq" id="XP_008710690.1">
    <property type="nucleotide sequence ID" value="XM_008712468.1"/>
</dbReference>
<evidence type="ECO:0000256" key="18">
    <source>
        <dbReference type="ARBA" id="ARBA00029335"/>
    </source>
</evidence>
<dbReference type="VEuPathDB" id="FungiDB:HMPREF1541_00160"/>
<comment type="pathway">
    <text evidence="4">Carotenoid biosynthesis; phytoene biosynthesis; all-trans-phytoene from geranylgeranyl diphosphate: step 1/1.</text>
</comment>
<dbReference type="InterPro" id="IPR019845">
    <property type="entry name" value="Squalene/phytoene_synthase_CS"/>
</dbReference>
<dbReference type="OrthoDB" id="7777654at2759"/>
<evidence type="ECO:0000256" key="8">
    <source>
        <dbReference type="ARBA" id="ARBA00012396"/>
    </source>
</evidence>
<comment type="pathway">
    <text evidence="3">Carotenoid biosynthesis; beta-carotene biosynthesis.</text>
</comment>
<dbReference type="InterPro" id="IPR044843">
    <property type="entry name" value="Trans_IPPS_bact-type"/>
</dbReference>
<proteinExistence type="inferred from homology"/>
<feature type="transmembrane region" description="Helical" evidence="19">
    <location>
        <begin position="6"/>
        <end position="23"/>
    </location>
</feature>
<feature type="transmembrane region" description="Helical" evidence="19">
    <location>
        <begin position="150"/>
        <end position="170"/>
    </location>
</feature>
<evidence type="ECO:0000256" key="7">
    <source>
        <dbReference type="ARBA" id="ARBA00012242"/>
    </source>
</evidence>
<keyword evidence="10" id="KW-0808">Transferase</keyword>
<dbReference type="InterPro" id="IPR017825">
    <property type="entry name" value="Lycopene_cyclase_dom"/>
</dbReference>
<organism evidence="21 22">
    <name type="scientific">Cyphellophora europaea (strain CBS 101466)</name>
    <name type="common">Phialophora europaea</name>
    <dbReference type="NCBI Taxonomy" id="1220924"/>
    <lineage>
        <taxon>Eukaryota</taxon>
        <taxon>Fungi</taxon>
        <taxon>Dikarya</taxon>
        <taxon>Ascomycota</taxon>
        <taxon>Pezizomycotina</taxon>
        <taxon>Eurotiomycetes</taxon>
        <taxon>Chaetothyriomycetidae</taxon>
        <taxon>Chaetothyriales</taxon>
        <taxon>Cyphellophoraceae</taxon>
        <taxon>Cyphellophora</taxon>
    </lineage>
</organism>
<comment type="catalytic activity">
    <reaction evidence="18">
        <text>all-trans-lycopene = gamma-carotene</text>
        <dbReference type="Rhea" id="RHEA:32219"/>
        <dbReference type="ChEBI" id="CHEBI:15948"/>
        <dbReference type="ChEBI" id="CHEBI:27740"/>
        <dbReference type="EC" id="5.5.1.19"/>
    </reaction>
</comment>
<keyword evidence="22" id="KW-1185">Reference proteome</keyword>
<dbReference type="GeneID" id="19967499"/>
<dbReference type="NCBIfam" id="TIGR03462">
    <property type="entry name" value="CarR_dom_SF"/>
    <property type="match status" value="2"/>
</dbReference>
<dbReference type="Pfam" id="PF00494">
    <property type="entry name" value="SQS_PSY"/>
    <property type="match status" value="1"/>
</dbReference>
<evidence type="ECO:0000256" key="10">
    <source>
        <dbReference type="ARBA" id="ARBA00022679"/>
    </source>
</evidence>
<dbReference type="SFLD" id="SFLDS00005">
    <property type="entry name" value="Isoprenoid_Synthase_Type_I"/>
    <property type="match status" value="1"/>
</dbReference>
<dbReference type="GO" id="GO:0016872">
    <property type="term" value="F:intramolecular lyase activity"/>
    <property type="evidence" value="ECO:0007669"/>
    <property type="project" value="InterPro"/>
</dbReference>
<evidence type="ECO:0000259" key="20">
    <source>
        <dbReference type="Pfam" id="PF18916"/>
    </source>
</evidence>
<evidence type="ECO:0000256" key="11">
    <source>
        <dbReference type="ARBA" id="ARBA00022692"/>
    </source>
</evidence>
<reference evidence="21 22" key="1">
    <citation type="submission" date="2013-03" db="EMBL/GenBank/DDBJ databases">
        <title>The Genome Sequence of Phialophora europaea CBS 101466.</title>
        <authorList>
            <consortium name="The Broad Institute Genomics Platform"/>
            <person name="Cuomo C."/>
            <person name="de Hoog S."/>
            <person name="Gorbushina A."/>
            <person name="Walker B."/>
            <person name="Young S.K."/>
            <person name="Zeng Q."/>
            <person name="Gargeya S."/>
            <person name="Fitzgerald M."/>
            <person name="Haas B."/>
            <person name="Abouelleil A."/>
            <person name="Allen A.W."/>
            <person name="Alvarado L."/>
            <person name="Arachchi H.M."/>
            <person name="Berlin A.M."/>
            <person name="Chapman S.B."/>
            <person name="Gainer-Dewar J."/>
            <person name="Goldberg J."/>
            <person name="Griggs A."/>
            <person name="Gujja S."/>
            <person name="Hansen M."/>
            <person name="Howarth C."/>
            <person name="Imamovic A."/>
            <person name="Ireland A."/>
            <person name="Larimer J."/>
            <person name="McCowan C."/>
            <person name="Murphy C."/>
            <person name="Pearson M."/>
            <person name="Poon T.W."/>
            <person name="Priest M."/>
            <person name="Roberts A."/>
            <person name="Saif S."/>
            <person name="Shea T."/>
            <person name="Sisk P."/>
            <person name="Sykes S."/>
            <person name="Wortman J."/>
            <person name="Nusbaum C."/>
            <person name="Birren B."/>
        </authorList>
    </citation>
    <scope>NUCLEOTIDE SEQUENCE [LARGE SCALE GENOMIC DNA]</scope>
    <source>
        <strain evidence="21 22">CBS 101466</strain>
    </source>
</reference>
<dbReference type="GO" id="GO:0045436">
    <property type="term" value="F:lycopene beta cyclase activity"/>
    <property type="evidence" value="ECO:0007669"/>
    <property type="project" value="UniProtKB-ARBA"/>
</dbReference>
<evidence type="ECO:0000256" key="2">
    <source>
        <dbReference type="ARBA" id="ARBA00004141"/>
    </source>
</evidence>
<dbReference type="EC" id="5.5.1.19" evidence="7"/>
<dbReference type="AlphaFoldDB" id="W2SD81"/>
<dbReference type="eggNOG" id="KOG1459">
    <property type="taxonomic scope" value="Eukaryota"/>
</dbReference>
<evidence type="ECO:0000256" key="19">
    <source>
        <dbReference type="SAM" id="Phobius"/>
    </source>
</evidence>
<comment type="catalytic activity">
    <reaction evidence="17">
        <text>gamma-carotene = all-trans-beta-carotene</text>
        <dbReference type="Rhea" id="RHEA:32239"/>
        <dbReference type="ChEBI" id="CHEBI:17579"/>
        <dbReference type="ChEBI" id="CHEBI:27740"/>
        <dbReference type="EC" id="5.5.1.19"/>
    </reaction>
</comment>
<dbReference type="Proteomes" id="UP000030752">
    <property type="component" value="Unassembled WGS sequence"/>
</dbReference>
<evidence type="ECO:0000256" key="15">
    <source>
        <dbReference type="ARBA" id="ARBA00023235"/>
    </source>
</evidence>
<dbReference type="UniPathway" id="UPA00802"/>
<keyword evidence="14 19" id="KW-0472">Membrane</keyword>
<keyword evidence="11 19" id="KW-0812">Transmembrane</keyword>
<sequence length="595" mass="66623">MYDYAAVHAVYTIPVATVLTVVAKPLLTKRDLYKIGFLITIAVVYTIPWDSYLIRTGVWSYPPEAIIGPTLFSIPAEELFFFVIQTYITTLLQILFSKPVLFAAYLQNDTAPGAHDLRLRHHVGQGVLLASIVLSLLPDFQGKEGTYMKLILLWASPVLLFLWSLSYPLLLALPRSKTWLPIWIPTLYLWVVDTIALHRGTWSITSGTKLGVVVWPHLEIEEAVFFLVTNTLVVWGAYAFDNAIAILDAFPNLFPTVPTWPSPLLMVQSLLVSRAKYDQNRLYGLTNALDVLAKKSRSFYLASGVFTGRLRIDLILLYGFCRVADDLIDDAPNAEEAKQWIERFTSFLDAAYGTDSGATEVQRTLLRFPSAAQSVLSLLPVDRLPAKPLYELLEGFKIDLEFSSTKRAPIQTVDDLERYATCVAATIGKLCLSLVYFHAPDRDQQDAETRKRCIQAGTRMGRALQYINITRDVTTDACAGRCYIPSEWFKEGSFARASDTEITQLRKRILDTAFEIYANERDAIESLPRYARDGIRVAVESYVEIGRVLESRLERGLPLDFAGGGKKGRASVPRLRRLLVGWKAMAGSRGAAVGM</sequence>
<dbReference type="Gene3D" id="1.10.600.10">
    <property type="entry name" value="Farnesyl Diphosphate Synthase"/>
    <property type="match status" value="1"/>
</dbReference>
<evidence type="ECO:0000256" key="4">
    <source>
        <dbReference type="ARBA" id="ARBA00005172"/>
    </source>
</evidence>
<dbReference type="InterPro" id="IPR008949">
    <property type="entry name" value="Isoprenoid_synthase_dom_sf"/>
</dbReference>
<feature type="transmembrane region" description="Helical" evidence="19">
    <location>
        <begin position="79"/>
        <end position="96"/>
    </location>
</feature>
<keyword evidence="12" id="KW-0125">Carotenoid biosynthesis</keyword>
<evidence type="ECO:0000256" key="12">
    <source>
        <dbReference type="ARBA" id="ARBA00022746"/>
    </source>
</evidence>
<dbReference type="EC" id="2.5.1.32" evidence="8"/>
<evidence type="ECO:0000256" key="13">
    <source>
        <dbReference type="ARBA" id="ARBA00022989"/>
    </source>
</evidence>
<dbReference type="Pfam" id="PF18916">
    <property type="entry name" value="Lycopene_cyc"/>
    <property type="match status" value="1"/>
</dbReference>
<evidence type="ECO:0000256" key="3">
    <source>
        <dbReference type="ARBA" id="ARBA00005089"/>
    </source>
</evidence>
<keyword evidence="15" id="KW-0413">Isomerase</keyword>
<dbReference type="GO" id="GO:0016117">
    <property type="term" value="P:carotenoid biosynthetic process"/>
    <property type="evidence" value="ECO:0007669"/>
    <property type="project" value="UniProtKB-KW"/>
</dbReference>
<evidence type="ECO:0000313" key="22">
    <source>
        <dbReference type="Proteomes" id="UP000030752"/>
    </source>
</evidence>